<keyword evidence="2" id="KW-0472">Membrane</keyword>
<name>A0A974SMD7_9RHOO</name>
<feature type="transmembrane region" description="Helical" evidence="2">
    <location>
        <begin position="21"/>
        <end position="39"/>
    </location>
</feature>
<feature type="compositionally biased region" description="Basic residues" evidence="1">
    <location>
        <begin position="69"/>
        <end position="82"/>
    </location>
</feature>
<dbReference type="InterPro" id="IPR021682">
    <property type="entry name" value="DUF2933"/>
</dbReference>
<accession>A0A974SMD7</accession>
<keyword evidence="4" id="KW-1185">Reference proteome</keyword>
<dbReference type="AlphaFoldDB" id="A0A974SMD7"/>
<organism evidence="3 4">
    <name type="scientific">Azospira restricta</name>
    <dbReference type="NCBI Taxonomy" id="404405"/>
    <lineage>
        <taxon>Bacteria</taxon>
        <taxon>Pseudomonadati</taxon>
        <taxon>Pseudomonadota</taxon>
        <taxon>Betaproteobacteria</taxon>
        <taxon>Rhodocyclales</taxon>
        <taxon>Rhodocyclaceae</taxon>
        <taxon>Azospira</taxon>
    </lineage>
</organism>
<keyword evidence="2" id="KW-0812">Transmembrane</keyword>
<dbReference type="EMBL" id="CP064781">
    <property type="protein sequence ID" value="QRJ62124.1"/>
    <property type="molecule type" value="Genomic_DNA"/>
</dbReference>
<dbReference type="KEGG" id="ares:IWH25_09895"/>
<sequence>MAMERTPEQPPPEVRRAPPAARGKWVFIGFAAVAIFFLLTEHRAHLFGILPYLLLAACPLMHLFHHHGHGGHAGHAGHRQHRRRDDDGGEP</sequence>
<evidence type="ECO:0000313" key="4">
    <source>
        <dbReference type="Proteomes" id="UP000663444"/>
    </source>
</evidence>
<evidence type="ECO:0000256" key="2">
    <source>
        <dbReference type="SAM" id="Phobius"/>
    </source>
</evidence>
<feature type="region of interest" description="Disordered" evidence="1">
    <location>
        <begin position="69"/>
        <end position="91"/>
    </location>
</feature>
<proteinExistence type="predicted"/>
<dbReference type="Proteomes" id="UP000663444">
    <property type="component" value="Chromosome"/>
</dbReference>
<evidence type="ECO:0000313" key="3">
    <source>
        <dbReference type="EMBL" id="QRJ62124.1"/>
    </source>
</evidence>
<reference evidence="3" key="1">
    <citation type="submission" date="2020-11" db="EMBL/GenBank/DDBJ databases">
        <title>Azospira restricta DSM 18626 genome sequence.</title>
        <authorList>
            <person name="Moe W.M."/>
        </authorList>
    </citation>
    <scope>NUCLEOTIDE SEQUENCE</scope>
    <source>
        <strain evidence="3">DSM 18626</strain>
    </source>
</reference>
<gene>
    <name evidence="3" type="ORF">IWH25_09895</name>
</gene>
<dbReference type="Pfam" id="PF11666">
    <property type="entry name" value="DUF2933"/>
    <property type="match status" value="1"/>
</dbReference>
<feature type="transmembrane region" description="Helical" evidence="2">
    <location>
        <begin position="45"/>
        <end position="64"/>
    </location>
</feature>
<keyword evidence="2" id="KW-1133">Transmembrane helix</keyword>
<protein>
    <submittedName>
        <fullName evidence="3">DUF2933 domain-containing protein</fullName>
    </submittedName>
</protein>
<evidence type="ECO:0000256" key="1">
    <source>
        <dbReference type="SAM" id="MobiDB-lite"/>
    </source>
</evidence>